<organism evidence="2 3">
    <name type="scientific">Orbilia blumenaviensis</name>
    <dbReference type="NCBI Taxonomy" id="1796055"/>
    <lineage>
        <taxon>Eukaryota</taxon>
        <taxon>Fungi</taxon>
        <taxon>Dikarya</taxon>
        <taxon>Ascomycota</taxon>
        <taxon>Pezizomycotina</taxon>
        <taxon>Orbiliomycetes</taxon>
        <taxon>Orbiliales</taxon>
        <taxon>Orbiliaceae</taxon>
        <taxon>Orbilia</taxon>
    </lineage>
</organism>
<dbReference type="AlphaFoldDB" id="A0AAV9VII6"/>
<name>A0AAV9VII6_9PEZI</name>
<sequence>MTRPAPGDYIIYNRVLSCSGQKLAITYCNKGGPVTVTPLTQLREQIWTIKNYSDGKTQHIIPKKDDNLEVGWGKTGAVVIPPGNYVWTIRDGDDGYTIQDGARTKNWGVEKAVANTKVCISVDRGSPYQRWVLQKVKTSGDY</sequence>
<evidence type="ECO:0000313" key="2">
    <source>
        <dbReference type="EMBL" id="KAK6360948.1"/>
    </source>
</evidence>
<dbReference type="EMBL" id="JAVHNS010000003">
    <property type="protein sequence ID" value="KAK6360948.1"/>
    <property type="molecule type" value="Genomic_DNA"/>
</dbReference>
<accession>A0AAV9VII6</accession>
<protein>
    <recommendedName>
        <fullName evidence="1">CCL2-like lectin domain-containing protein</fullName>
    </recommendedName>
</protein>
<evidence type="ECO:0000313" key="3">
    <source>
        <dbReference type="Proteomes" id="UP001373714"/>
    </source>
</evidence>
<dbReference type="CDD" id="cd23715">
    <property type="entry name" value="beta-trefoil_Ricin_CCL2"/>
    <property type="match status" value="1"/>
</dbReference>
<proteinExistence type="predicted"/>
<dbReference type="InterPro" id="IPR035992">
    <property type="entry name" value="Ricin_B-like_lectins"/>
</dbReference>
<dbReference type="Pfam" id="PF21595">
    <property type="entry name" value="CCL2-like"/>
    <property type="match status" value="1"/>
</dbReference>
<evidence type="ECO:0000259" key="1">
    <source>
        <dbReference type="Pfam" id="PF21595"/>
    </source>
</evidence>
<comment type="caution">
    <text evidence="2">The sequence shown here is derived from an EMBL/GenBank/DDBJ whole genome shotgun (WGS) entry which is preliminary data.</text>
</comment>
<dbReference type="Proteomes" id="UP001373714">
    <property type="component" value="Unassembled WGS sequence"/>
</dbReference>
<keyword evidence="3" id="KW-1185">Reference proteome</keyword>
<dbReference type="InterPro" id="IPR048746">
    <property type="entry name" value="CCL2-like_lectin"/>
</dbReference>
<dbReference type="Gene3D" id="2.80.10.50">
    <property type="match status" value="1"/>
</dbReference>
<feature type="domain" description="CCL2-like lectin" evidence="1">
    <location>
        <begin position="7"/>
        <end position="131"/>
    </location>
</feature>
<dbReference type="SUPFAM" id="SSF50370">
    <property type="entry name" value="Ricin B-like lectins"/>
    <property type="match status" value="1"/>
</dbReference>
<gene>
    <name evidence="2" type="ORF">TWF730_007063</name>
</gene>
<reference evidence="2 3" key="1">
    <citation type="submission" date="2019-10" db="EMBL/GenBank/DDBJ databases">
        <authorList>
            <person name="Palmer J.M."/>
        </authorList>
    </citation>
    <scope>NUCLEOTIDE SEQUENCE [LARGE SCALE GENOMIC DNA]</scope>
    <source>
        <strain evidence="2 3">TWF730</strain>
    </source>
</reference>